<evidence type="ECO:0000313" key="16">
    <source>
        <dbReference type="EMBL" id="KAL5106243.1"/>
    </source>
</evidence>
<feature type="transmembrane region" description="Helical" evidence="15">
    <location>
        <begin position="838"/>
        <end position="865"/>
    </location>
</feature>
<organism evidence="16 17">
    <name type="scientific">Taenia crassiceps</name>
    <dbReference type="NCBI Taxonomy" id="6207"/>
    <lineage>
        <taxon>Eukaryota</taxon>
        <taxon>Metazoa</taxon>
        <taxon>Spiralia</taxon>
        <taxon>Lophotrochozoa</taxon>
        <taxon>Platyhelminthes</taxon>
        <taxon>Cestoda</taxon>
        <taxon>Eucestoda</taxon>
        <taxon>Cyclophyllidea</taxon>
        <taxon>Taeniidae</taxon>
        <taxon>Taenia</taxon>
    </lineage>
</organism>
<protein>
    <recommendedName>
        <fullName evidence="12">Arp2/3 complex 41 kDa subunit</fullName>
    </recommendedName>
    <alternativeName>
        <fullName evidence="13">p41-ARC</fullName>
    </alternativeName>
</protein>
<feature type="transmembrane region" description="Helical" evidence="15">
    <location>
        <begin position="1014"/>
        <end position="1035"/>
    </location>
</feature>
<feature type="repeat" description="WD" evidence="14">
    <location>
        <begin position="47"/>
        <end position="79"/>
    </location>
</feature>
<evidence type="ECO:0000256" key="4">
    <source>
        <dbReference type="ARBA" id="ARBA00022490"/>
    </source>
</evidence>
<evidence type="ECO:0000256" key="1">
    <source>
        <dbReference type="ARBA" id="ARBA00004141"/>
    </source>
</evidence>
<evidence type="ECO:0000256" key="2">
    <source>
        <dbReference type="ARBA" id="ARBA00004245"/>
    </source>
</evidence>
<keyword evidence="6 15" id="KW-0812">Transmembrane</keyword>
<evidence type="ECO:0000256" key="3">
    <source>
        <dbReference type="ARBA" id="ARBA00006260"/>
    </source>
</evidence>
<feature type="transmembrane region" description="Helical" evidence="15">
    <location>
        <begin position="660"/>
        <end position="687"/>
    </location>
</feature>
<evidence type="ECO:0000256" key="13">
    <source>
        <dbReference type="ARBA" id="ARBA00041789"/>
    </source>
</evidence>
<accession>A0ABR4Q9K2</accession>
<dbReference type="SUPFAM" id="SSF50978">
    <property type="entry name" value="WD40 repeat-like"/>
    <property type="match status" value="1"/>
</dbReference>
<evidence type="ECO:0000256" key="11">
    <source>
        <dbReference type="ARBA" id="ARBA00023212"/>
    </source>
</evidence>
<comment type="subcellular location">
    <subcellularLocation>
        <location evidence="2">Cytoplasm</location>
        <location evidence="2">Cytoskeleton</location>
    </subcellularLocation>
    <subcellularLocation>
        <location evidence="1">Membrane</location>
        <topology evidence="1">Multi-pass membrane protein</topology>
    </subcellularLocation>
</comment>
<dbReference type="Pfam" id="PF03062">
    <property type="entry name" value="MBOAT"/>
    <property type="match status" value="1"/>
</dbReference>
<feature type="transmembrane region" description="Helical" evidence="15">
    <location>
        <begin position="699"/>
        <end position="723"/>
    </location>
</feature>
<evidence type="ECO:0000256" key="6">
    <source>
        <dbReference type="ARBA" id="ARBA00022692"/>
    </source>
</evidence>
<evidence type="ECO:0000256" key="8">
    <source>
        <dbReference type="ARBA" id="ARBA00022989"/>
    </source>
</evidence>
<feature type="transmembrane region" description="Helical" evidence="15">
    <location>
        <begin position="877"/>
        <end position="903"/>
    </location>
</feature>
<dbReference type="InterPro" id="IPR004299">
    <property type="entry name" value="MBOAT_fam"/>
</dbReference>
<feature type="transmembrane region" description="Helical" evidence="15">
    <location>
        <begin position="619"/>
        <end position="640"/>
    </location>
</feature>
<keyword evidence="4" id="KW-0963">Cytoplasm</keyword>
<evidence type="ECO:0000313" key="17">
    <source>
        <dbReference type="Proteomes" id="UP001651158"/>
    </source>
</evidence>
<evidence type="ECO:0000256" key="10">
    <source>
        <dbReference type="ARBA" id="ARBA00023203"/>
    </source>
</evidence>
<dbReference type="InterPro" id="IPR001680">
    <property type="entry name" value="WD40_rpt"/>
</dbReference>
<keyword evidence="8 15" id="KW-1133">Transmembrane helix</keyword>
<keyword evidence="7" id="KW-0677">Repeat</keyword>
<dbReference type="SMART" id="SM00320">
    <property type="entry name" value="WD40"/>
    <property type="match status" value="6"/>
</dbReference>
<name>A0ABR4Q9K2_9CEST</name>
<dbReference type="PANTHER" id="PTHR10709">
    <property type="entry name" value="ACTIN-RELATED PROTEIN 2/3 COMPLEX SUBUNIT 1"/>
    <property type="match status" value="1"/>
</dbReference>
<feature type="transmembrane region" description="Helical" evidence="15">
    <location>
        <begin position="988"/>
        <end position="1007"/>
    </location>
</feature>
<dbReference type="Pfam" id="PF00400">
    <property type="entry name" value="WD40"/>
    <property type="match status" value="2"/>
</dbReference>
<keyword evidence="10" id="KW-0009">Actin-binding</keyword>
<keyword evidence="17" id="KW-1185">Reference proteome</keyword>
<evidence type="ECO:0000256" key="5">
    <source>
        <dbReference type="ARBA" id="ARBA00022574"/>
    </source>
</evidence>
<evidence type="ECO:0000256" key="7">
    <source>
        <dbReference type="ARBA" id="ARBA00022737"/>
    </source>
</evidence>
<reference evidence="16 17" key="1">
    <citation type="journal article" date="2022" name="Front. Cell. Infect. Microbiol.">
        <title>The Genomes of Two Strains of Taenia crassiceps the Animal Model for the Study of Human Cysticercosis.</title>
        <authorList>
            <person name="Bobes R.J."/>
            <person name="Estrada K."/>
            <person name="Rios-Valencia D.G."/>
            <person name="Calderon-Gallegos A."/>
            <person name="de la Torre P."/>
            <person name="Carrero J.C."/>
            <person name="Sanchez-Flores A."/>
            <person name="Laclette J.P."/>
        </authorList>
    </citation>
    <scope>NUCLEOTIDE SEQUENCE [LARGE SCALE GENOMIC DNA]</scope>
    <source>
        <strain evidence="16">WFUcys</strain>
    </source>
</reference>
<dbReference type="Proteomes" id="UP001651158">
    <property type="component" value="Unassembled WGS sequence"/>
</dbReference>
<proteinExistence type="inferred from homology"/>
<comment type="similarity">
    <text evidence="3">Belongs to the WD repeat ARPC1 family.</text>
</comment>
<evidence type="ECO:0000256" key="9">
    <source>
        <dbReference type="ARBA" id="ARBA00023136"/>
    </source>
</evidence>
<keyword evidence="9 15" id="KW-0472">Membrane</keyword>
<dbReference type="PANTHER" id="PTHR10709:SF2">
    <property type="entry name" value="ACTIN-RELATED PROTEIN 2_3 COMPLEX SUBUNIT"/>
    <property type="match status" value="1"/>
</dbReference>
<comment type="caution">
    <text evidence="16">The sequence shown here is derived from an EMBL/GenBank/DDBJ whole genome shotgun (WGS) entry which is preliminary data.</text>
</comment>
<dbReference type="Gene3D" id="2.130.10.10">
    <property type="entry name" value="YVTN repeat-like/Quinoprotein amine dehydrogenase"/>
    <property type="match status" value="1"/>
</dbReference>
<sequence length="1062" mass="120346">MFYESCAYAFSCAVISPQPRSHGKILLGWKRCLSLVSGDRFKLVDTLKEHSALVMGIDWCVTSNQIVSCSADRNAYVWKQTPDGKWKPTLVALQINRAALCVRWSPLGNKFAVGSGSKIVSVCFFEKEQDWWVPKQIKKTLKSTITCVDWHPNNTLLACGSTDYYVRVFSAFIKETDSDDSDSAWGAKSPFQALLFEVYTGYGSWIHSVCFSADGNKLAWTSHNCSLGIAHARAGTSPVLRTIRTQYLPLLSCIWVGQNSLLGAGHDCCPILFNYNGPNNGISEGIMIDVKGESKDAPKASAWRHFQNIDRMATTDVVDTRLNTIHQNSINELCIMKGDRSKCIQVTSIGRDGQLVIWDMVSLPSQIAGGVLRFEVLDAMTDNASLKITPNDTKQGSGDLEPQAEMCNCSHIKKSVGGIKSGDSTLAEYIANGTLQTTKNEVEHATEDSEPQTEVCNPSHLTKLLNEVKSADASSSGAETVTLDETNHISGELDSQRGVQNRLHYTEQLNEVELSESPHRGKVGEKTSNLATELCNQLRTELTQEFSDQLQRVLENAVDRILEYSEADSLMRSSKRLKSNMSDKLAVASESDKWLPEKKFHHRNSVLTDLFKISHIKTVYHIFIAVLLIFALNTILSDVVEKGGVVHVYHFELLVWTFKGFFSVLHCWITMFLSTSLFVYLTFIMWASKRRPVPRFTNFDLAFVILYVVYQVAFVILPVVFIFKHDLAPSSTAIVCLEQIRLIMKSHAFVRANVESALLSGEECEREKAHRRRRKSLIGGERFPISACGDSVTEEVEITMSNGVPIPPFSQYLYFLFAPTLVYRSSYPRTPYIRWNFVTINLLQMGLCILYTYFIFARFCFAYFANFGRSEHFNFSLHQLITSSFGCMLPGALLLLINFYALLHCWLNAFAELLRFGDRLFYKDWWNSVTFSAYYRTWNVVVHDWLYTYVYRDVYAISGRHRRILAQTAVFMLSAIVHEYVLTLVYRFFYPVLFVIFGGAGFAIANLRGRSKLWNIGLWAGLFMGMGILMCLYSMEWYARKNCPPTQGLVDYFIPRSWFCKI</sequence>
<gene>
    <name evidence="16" type="ORF">TcWFU_005673</name>
</gene>
<evidence type="ECO:0000256" key="15">
    <source>
        <dbReference type="SAM" id="Phobius"/>
    </source>
</evidence>
<dbReference type="PROSITE" id="PS50082">
    <property type="entry name" value="WD_REPEATS_2"/>
    <property type="match status" value="1"/>
</dbReference>
<evidence type="ECO:0000256" key="14">
    <source>
        <dbReference type="PROSITE-ProRule" id="PRU00221"/>
    </source>
</evidence>
<dbReference type="EMBL" id="JAKROA010000006">
    <property type="protein sequence ID" value="KAL5106243.1"/>
    <property type="molecule type" value="Genomic_DNA"/>
</dbReference>
<dbReference type="InterPro" id="IPR015943">
    <property type="entry name" value="WD40/YVTN_repeat-like_dom_sf"/>
</dbReference>
<dbReference type="InterPro" id="IPR017383">
    <property type="entry name" value="ARPC1"/>
</dbReference>
<evidence type="ECO:0000256" key="12">
    <source>
        <dbReference type="ARBA" id="ARBA00041244"/>
    </source>
</evidence>
<dbReference type="InterPro" id="IPR036322">
    <property type="entry name" value="WD40_repeat_dom_sf"/>
</dbReference>
<keyword evidence="5 14" id="KW-0853">WD repeat</keyword>
<keyword evidence="11" id="KW-0206">Cytoskeleton</keyword>